<comment type="caution">
    <text evidence="2">The sequence shown here is derived from an EMBL/GenBank/DDBJ whole genome shotgun (WGS) entry which is preliminary data.</text>
</comment>
<sequence length="174" mass="19376">MFKLKLVIAACVALFLVGCASNKAQMSTMEVRSLQTKEYQTSEHDRVYKGLINALLDRGFTLKSSDADSGVVIAHYSSTETNKTEIVTKAFATYFTMGLNWIFGDNNFEDILIVDVSANVTELSGVSTVRINAVGKRMNSDGEIVDTKMVTDPEYYNSIFQQIEKSVFIEENLN</sequence>
<evidence type="ECO:0000313" key="3">
    <source>
        <dbReference type="Proteomes" id="UP000291338"/>
    </source>
</evidence>
<feature type="chain" id="PRO_5020369614" description="Lipoprotein" evidence="1">
    <location>
        <begin position="25"/>
        <end position="174"/>
    </location>
</feature>
<protein>
    <recommendedName>
        <fullName evidence="4">Lipoprotein</fullName>
    </recommendedName>
</protein>
<dbReference type="EMBL" id="PPSX01000085">
    <property type="protein sequence ID" value="RZQ51686.1"/>
    <property type="molecule type" value="Genomic_DNA"/>
</dbReference>
<dbReference type="PROSITE" id="PS51257">
    <property type="entry name" value="PROKAR_LIPOPROTEIN"/>
    <property type="match status" value="1"/>
</dbReference>
<dbReference type="Proteomes" id="UP000291338">
    <property type="component" value="Unassembled WGS sequence"/>
</dbReference>
<name>A0A4Q7IKE4_9GAMM</name>
<organism evidence="2 3">
    <name type="scientific">Pseudoalteromonas phenolica</name>
    <dbReference type="NCBI Taxonomy" id="161398"/>
    <lineage>
        <taxon>Bacteria</taxon>
        <taxon>Pseudomonadati</taxon>
        <taxon>Pseudomonadota</taxon>
        <taxon>Gammaproteobacteria</taxon>
        <taxon>Alteromonadales</taxon>
        <taxon>Pseudoalteromonadaceae</taxon>
        <taxon>Pseudoalteromonas</taxon>
    </lineage>
</organism>
<proteinExistence type="predicted"/>
<evidence type="ECO:0008006" key="4">
    <source>
        <dbReference type="Google" id="ProtNLM"/>
    </source>
</evidence>
<accession>A0A4Q7IKE4</accession>
<evidence type="ECO:0000256" key="1">
    <source>
        <dbReference type="SAM" id="SignalP"/>
    </source>
</evidence>
<reference evidence="2 3" key="1">
    <citation type="submission" date="2018-01" db="EMBL/GenBank/DDBJ databases">
        <title>Co-occurrence of chitin degradation, pigmentation and bioactivity in marine Pseudoalteromonas.</title>
        <authorList>
            <person name="Paulsen S."/>
            <person name="Gram L."/>
            <person name="Machado H."/>
        </authorList>
    </citation>
    <scope>NUCLEOTIDE SEQUENCE [LARGE SCALE GENOMIC DNA]</scope>
    <source>
        <strain evidence="2 3">S3898</strain>
    </source>
</reference>
<dbReference type="AlphaFoldDB" id="A0A4Q7IKE4"/>
<gene>
    <name evidence="2" type="ORF">C1E23_18350</name>
</gene>
<evidence type="ECO:0000313" key="2">
    <source>
        <dbReference type="EMBL" id="RZQ51686.1"/>
    </source>
</evidence>
<keyword evidence="1" id="KW-0732">Signal</keyword>
<dbReference type="RefSeq" id="WP_130256949.1">
    <property type="nucleotide sequence ID" value="NZ_PPSX01000085.1"/>
</dbReference>
<feature type="signal peptide" evidence="1">
    <location>
        <begin position="1"/>
        <end position="24"/>
    </location>
</feature>